<evidence type="ECO:0000259" key="2">
    <source>
        <dbReference type="Pfam" id="PF07179"/>
    </source>
</evidence>
<dbReference type="EMBL" id="CP113089">
    <property type="protein sequence ID" value="WAB81511.1"/>
    <property type="molecule type" value="Genomic_DNA"/>
</dbReference>
<evidence type="ECO:0000313" key="4">
    <source>
        <dbReference type="Proteomes" id="UP001164706"/>
    </source>
</evidence>
<dbReference type="KEGG" id="mdb:OVN18_00335"/>
<accession>A0A9E8MMM9</accession>
<feature type="compositionally biased region" description="Low complexity" evidence="1">
    <location>
        <begin position="24"/>
        <end position="33"/>
    </location>
</feature>
<dbReference type="AlphaFoldDB" id="A0A9E8MMM9"/>
<feature type="domain" description="SseB protein N-terminal" evidence="2">
    <location>
        <begin position="40"/>
        <end position="162"/>
    </location>
</feature>
<name>A0A9E8MMM9_9MICO</name>
<dbReference type="InterPro" id="IPR009839">
    <property type="entry name" value="SseB_N"/>
</dbReference>
<gene>
    <name evidence="3" type="ORF">OVN18_00335</name>
</gene>
<organism evidence="3 4">
    <name type="scientific">Microcella daejeonensis</name>
    <dbReference type="NCBI Taxonomy" id="2994971"/>
    <lineage>
        <taxon>Bacteria</taxon>
        <taxon>Bacillati</taxon>
        <taxon>Actinomycetota</taxon>
        <taxon>Actinomycetes</taxon>
        <taxon>Micrococcales</taxon>
        <taxon>Microbacteriaceae</taxon>
        <taxon>Microcella</taxon>
    </lineage>
</organism>
<sequence length="268" mass="27464">MPGHAHGHEADSAGQPWAGRSFTPNPAASDDGSAPPAFLAAMAAFRAGETGLAAVVDAVRASRFLIPLVAVAGEEGLTEEGLRVDKTQELSIITVSGPDGRPILPVFSSVAAMARWRADARPVPADARRVALAAASEQTDRVVIDATSDDTEVVLPRPAVWAIARGAEWTPALDDAEVLEAIAGPAEEHPEIIAVAPVAGDPGARGAGAEVVVRLAVAAGTSPERLRAVLGAIGERWSQDAMVAERVDSLSIQPVVLPAEGGAEQDPA</sequence>
<protein>
    <submittedName>
        <fullName evidence="3">SseB family protein</fullName>
    </submittedName>
</protein>
<reference evidence="3" key="1">
    <citation type="submission" date="2022-11" db="EMBL/GenBank/DDBJ databases">
        <title>Description of Microcella daejonensis nov. sp, isolated from riverside soil.</title>
        <authorList>
            <person name="Molina K.M."/>
            <person name="Kim S.B."/>
        </authorList>
    </citation>
    <scope>NUCLEOTIDE SEQUENCE</scope>
    <source>
        <strain evidence="3">MMS21-STM12</strain>
    </source>
</reference>
<evidence type="ECO:0000313" key="3">
    <source>
        <dbReference type="EMBL" id="WAB81511.1"/>
    </source>
</evidence>
<feature type="compositionally biased region" description="Basic and acidic residues" evidence="1">
    <location>
        <begin position="1"/>
        <end position="11"/>
    </location>
</feature>
<proteinExistence type="predicted"/>
<dbReference type="Pfam" id="PF07179">
    <property type="entry name" value="SseB"/>
    <property type="match status" value="1"/>
</dbReference>
<keyword evidence="4" id="KW-1185">Reference proteome</keyword>
<dbReference type="RefSeq" id="WP_267781273.1">
    <property type="nucleotide sequence ID" value="NZ_CP113089.1"/>
</dbReference>
<dbReference type="Proteomes" id="UP001164706">
    <property type="component" value="Chromosome"/>
</dbReference>
<feature type="region of interest" description="Disordered" evidence="1">
    <location>
        <begin position="1"/>
        <end position="33"/>
    </location>
</feature>
<evidence type="ECO:0000256" key="1">
    <source>
        <dbReference type="SAM" id="MobiDB-lite"/>
    </source>
</evidence>